<evidence type="ECO:0000256" key="6">
    <source>
        <dbReference type="ARBA" id="ARBA00023136"/>
    </source>
</evidence>
<feature type="transmembrane region" description="Helical" evidence="7">
    <location>
        <begin position="266"/>
        <end position="286"/>
    </location>
</feature>
<sequence length="302" mass="35238">MVYRNRNDIIIFNKRIYMEYWNHIYEHFNPVALDLGFISVHWYGIMYISALLVALWFAKWIIKKDNMPISEPMIDAYFIWIEVGIILGARIWYILFYDPNTSYYLIQPWQIFNPFSNGEFVGIRGMSYHGAVVGATIGSYLFSRRNPGQIYKILDVVALAVPVGFVFGRIGNFLNQELVGRATDVPWGIYVDEVLRHPSQLYEGFLEGILIAILIYMYRKRRAFDGALIGIYGVLYGTARFIAEFWREPDSQLGYLYGDWLTMGQIQSFIMILISIGAYLFLQVYAEKNILEKRISKKKRAK</sequence>
<keyword evidence="8" id="KW-0449">Lipoprotein</keyword>
<keyword evidence="2 7" id="KW-1003">Cell membrane</keyword>
<feature type="transmembrane region" description="Helical" evidence="7">
    <location>
        <begin position="226"/>
        <end position="246"/>
    </location>
</feature>
<keyword evidence="5 7" id="KW-1133">Transmembrane helix</keyword>
<dbReference type="AlphaFoldDB" id="A0A6S6SK44"/>
<feature type="transmembrane region" description="Helical" evidence="7">
    <location>
        <begin position="40"/>
        <end position="62"/>
    </location>
</feature>
<keyword evidence="8" id="KW-0328">Glycosyltransferase</keyword>
<comment type="pathway">
    <text evidence="7">Protein modification; lipoprotein biosynthesis (diacylglyceryl transfer).</text>
</comment>
<dbReference type="HAMAP" id="MF_01147">
    <property type="entry name" value="Lgt"/>
    <property type="match status" value="1"/>
</dbReference>
<evidence type="ECO:0000256" key="3">
    <source>
        <dbReference type="ARBA" id="ARBA00022679"/>
    </source>
</evidence>
<comment type="subcellular location">
    <subcellularLocation>
        <location evidence="7">Cell membrane</location>
        <topology evidence="7">Multi-pass membrane protein</topology>
    </subcellularLocation>
</comment>
<dbReference type="EC" id="2.5.1.145" evidence="7"/>
<dbReference type="EMBL" id="CACVAZ010000010">
    <property type="protein sequence ID" value="CAA6803168.1"/>
    <property type="molecule type" value="Genomic_DNA"/>
</dbReference>
<feature type="transmembrane region" description="Helical" evidence="7">
    <location>
        <begin position="74"/>
        <end position="95"/>
    </location>
</feature>
<dbReference type="NCBIfam" id="TIGR00544">
    <property type="entry name" value="lgt"/>
    <property type="match status" value="1"/>
</dbReference>
<protein>
    <recommendedName>
        <fullName evidence="7">Phosphatidylglycerol--prolipoprotein diacylglyceryl transferase</fullName>
        <ecNumber evidence="7">2.5.1.145</ecNumber>
    </recommendedName>
</protein>
<dbReference type="UniPathway" id="UPA00664"/>
<feature type="binding site" evidence="7">
    <location>
        <position position="169"/>
    </location>
    <ligand>
        <name>a 1,2-diacyl-sn-glycero-3-phospho-(1'-sn-glycerol)</name>
        <dbReference type="ChEBI" id="CHEBI:64716"/>
    </ligand>
</feature>
<reference evidence="8" key="1">
    <citation type="submission" date="2020-01" db="EMBL/GenBank/DDBJ databases">
        <authorList>
            <person name="Meier V. D."/>
            <person name="Meier V D."/>
        </authorList>
    </citation>
    <scope>NUCLEOTIDE SEQUENCE</scope>
    <source>
        <strain evidence="8">HLG_WM_MAG_02</strain>
    </source>
</reference>
<evidence type="ECO:0000256" key="4">
    <source>
        <dbReference type="ARBA" id="ARBA00022692"/>
    </source>
</evidence>
<evidence type="ECO:0000256" key="2">
    <source>
        <dbReference type="ARBA" id="ARBA00022475"/>
    </source>
</evidence>
<evidence type="ECO:0000313" key="8">
    <source>
        <dbReference type="EMBL" id="CAA6803168.1"/>
    </source>
</evidence>
<evidence type="ECO:0000256" key="5">
    <source>
        <dbReference type="ARBA" id="ARBA00022989"/>
    </source>
</evidence>
<keyword evidence="3 7" id="KW-0808">Transferase</keyword>
<name>A0A6S6SK44_9BACT</name>
<feature type="transmembrane region" description="Helical" evidence="7">
    <location>
        <begin position="126"/>
        <end position="143"/>
    </location>
</feature>
<dbReference type="InterPro" id="IPR001640">
    <property type="entry name" value="Lgt"/>
</dbReference>
<keyword evidence="4 7" id="KW-0812">Transmembrane</keyword>
<dbReference type="PANTHER" id="PTHR30589:SF0">
    <property type="entry name" value="PHOSPHATIDYLGLYCEROL--PROLIPOPROTEIN DIACYLGLYCERYL TRANSFERASE"/>
    <property type="match status" value="1"/>
</dbReference>
<comment type="similarity">
    <text evidence="1 7">Belongs to the Lgt family.</text>
</comment>
<dbReference type="GO" id="GO:0008961">
    <property type="term" value="F:phosphatidylglycerol-prolipoprotein diacylglyceryl transferase activity"/>
    <property type="evidence" value="ECO:0007669"/>
    <property type="project" value="UniProtKB-UniRule"/>
</dbReference>
<accession>A0A6S6SK44</accession>
<dbReference type="PROSITE" id="PS01311">
    <property type="entry name" value="LGT"/>
    <property type="match status" value="1"/>
</dbReference>
<gene>
    <name evidence="7" type="primary">lgt</name>
    <name evidence="8" type="ORF">HELGO_WM29078</name>
</gene>
<organism evidence="8">
    <name type="scientific">uncultured Sulfurovum sp</name>
    <dbReference type="NCBI Taxonomy" id="269237"/>
    <lineage>
        <taxon>Bacteria</taxon>
        <taxon>Pseudomonadati</taxon>
        <taxon>Campylobacterota</taxon>
        <taxon>Epsilonproteobacteria</taxon>
        <taxon>Campylobacterales</taxon>
        <taxon>Sulfurovaceae</taxon>
        <taxon>Sulfurovum</taxon>
        <taxon>environmental samples</taxon>
    </lineage>
</organism>
<evidence type="ECO:0000256" key="1">
    <source>
        <dbReference type="ARBA" id="ARBA00007150"/>
    </source>
</evidence>
<dbReference type="GO" id="GO:0042158">
    <property type="term" value="P:lipoprotein biosynthetic process"/>
    <property type="evidence" value="ECO:0007669"/>
    <property type="project" value="UniProtKB-UniRule"/>
</dbReference>
<evidence type="ECO:0000256" key="7">
    <source>
        <dbReference type="HAMAP-Rule" id="MF_01147"/>
    </source>
</evidence>
<comment type="function">
    <text evidence="7">Catalyzes the transfer of the diacylglyceryl group from phosphatidylglycerol to the sulfhydryl group of the N-terminal cysteine of a prolipoprotein, the first step in the formation of mature lipoproteins.</text>
</comment>
<dbReference type="Pfam" id="PF01790">
    <property type="entry name" value="LGT"/>
    <property type="match status" value="1"/>
</dbReference>
<proteinExistence type="inferred from homology"/>
<dbReference type="PANTHER" id="PTHR30589">
    <property type="entry name" value="PROLIPOPROTEIN DIACYLGLYCERYL TRANSFERASE"/>
    <property type="match status" value="1"/>
</dbReference>
<dbReference type="GO" id="GO:0005886">
    <property type="term" value="C:plasma membrane"/>
    <property type="evidence" value="ECO:0007669"/>
    <property type="project" value="UniProtKB-SubCell"/>
</dbReference>
<comment type="catalytic activity">
    <reaction evidence="7">
        <text>L-cysteinyl-[prolipoprotein] + a 1,2-diacyl-sn-glycero-3-phospho-(1'-sn-glycerol) = an S-1,2-diacyl-sn-glyceryl-L-cysteinyl-[prolipoprotein] + sn-glycerol 1-phosphate + H(+)</text>
        <dbReference type="Rhea" id="RHEA:56712"/>
        <dbReference type="Rhea" id="RHEA-COMP:14679"/>
        <dbReference type="Rhea" id="RHEA-COMP:14680"/>
        <dbReference type="ChEBI" id="CHEBI:15378"/>
        <dbReference type="ChEBI" id="CHEBI:29950"/>
        <dbReference type="ChEBI" id="CHEBI:57685"/>
        <dbReference type="ChEBI" id="CHEBI:64716"/>
        <dbReference type="ChEBI" id="CHEBI:140658"/>
        <dbReference type="EC" id="2.5.1.145"/>
    </reaction>
</comment>
<keyword evidence="6 7" id="KW-0472">Membrane</keyword>